<feature type="transmembrane region" description="Helical" evidence="1">
    <location>
        <begin position="375"/>
        <end position="394"/>
    </location>
</feature>
<dbReference type="Proteomes" id="UP000767392">
    <property type="component" value="Unassembled WGS sequence"/>
</dbReference>
<protein>
    <recommendedName>
        <fullName evidence="4">Cell division protein</fullName>
    </recommendedName>
</protein>
<dbReference type="EMBL" id="QUAM01000003">
    <property type="protein sequence ID" value="TPR14112.1"/>
    <property type="molecule type" value="Genomic_DNA"/>
</dbReference>
<keyword evidence="1" id="KW-0812">Transmembrane</keyword>
<evidence type="ECO:0000313" key="2">
    <source>
        <dbReference type="EMBL" id="TPR14112.1"/>
    </source>
</evidence>
<comment type="caution">
    <text evidence="2">The sequence shown here is derived from an EMBL/GenBank/DDBJ whole genome shotgun (WGS) entry which is preliminary data.</text>
</comment>
<evidence type="ECO:0000313" key="3">
    <source>
        <dbReference type="Proteomes" id="UP000767392"/>
    </source>
</evidence>
<feature type="transmembrane region" description="Helical" evidence="1">
    <location>
        <begin position="196"/>
        <end position="217"/>
    </location>
</feature>
<keyword evidence="1" id="KW-0472">Membrane</keyword>
<feature type="transmembrane region" description="Helical" evidence="1">
    <location>
        <begin position="132"/>
        <end position="153"/>
    </location>
</feature>
<evidence type="ECO:0000256" key="1">
    <source>
        <dbReference type="SAM" id="Phobius"/>
    </source>
</evidence>
<name>A0ABY2YSF1_9LACO</name>
<dbReference type="RefSeq" id="WP_140921704.1">
    <property type="nucleotide sequence ID" value="NZ_QUAM01000003.1"/>
</dbReference>
<organism evidence="2 3">
    <name type="scientific">Apilactobacillus timberlakei</name>
    <dbReference type="NCBI Taxonomy" id="2008380"/>
    <lineage>
        <taxon>Bacteria</taxon>
        <taxon>Bacillati</taxon>
        <taxon>Bacillota</taxon>
        <taxon>Bacilli</taxon>
        <taxon>Lactobacillales</taxon>
        <taxon>Lactobacillaceae</taxon>
        <taxon>Apilactobacillus</taxon>
    </lineage>
</organism>
<feature type="transmembrane region" description="Helical" evidence="1">
    <location>
        <begin position="105"/>
        <end position="126"/>
    </location>
</feature>
<feature type="transmembrane region" description="Helical" evidence="1">
    <location>
        <begin position="160"/>
        <end position="176"/>
    </location>
</feature>
<feature type="transmembrane region" description="Helical" evidence="1">
    <location>
        <begin position="229"/>
        <end position="252"/>
    </location>
</feature>
<feature type="transmembrane region" description="Helical" evidence="1">
    <location>
        <begin position="79"/>
        <end position="98"/>
    </location>
</feature>
<sequence>MNKIKNLFRRLLRAKMTPFLLILVMALVLLSRQIYTHSVFLGMDSIFHFNRFYDSAMQIKHGHFSYFQMNYGFSQSGRVINAVYGPFISYLTGLLLLLSGSWFHFQVLETLLILVIAGMSMYLLLIKNQVQRSYSILLAIFYMYSCPVVSWLLTQQFTGIGAAFMPLLILAGTQFFKGHRFSIIYLAGAMALMIQTHLMTSLIGFISLVPMFIAGFFMTDYKWIYFKRVCLAAILCLLMTSNIWGSLLQLFHNNFLMPVYPVPSMTFFSFKFSIYSWTSLIKPADFALFIWVLYMLVRHFKHWDIKVKTLSITGLVFFYLSTYLFPWDKAMQVYPHLAYNLQFPKRFLVLPFVILPLVAGIMMTQKMAKHDYHWLKISSLILAILLGLGINLWAEGFKSLKSIHLVNNQTTVNLTHVYMNDKRKPDQIKADFYGNNLSGLINDFTKAVPDYLPVRSKLEPVEYNNLHPYHKSHKQLVKKNASKTYHFVKTVNADGSLTVKWHSPYHHKLTQLPMIKYTNTKVIYNGQEKGVQIGKIGSIIVHSKHGNNTLTTKYLAGNLWKTMMWICLFSWIFFVYMLSYKLINRK</sequence>
<keyword evidence="3" id="KW-1185">Reference proteome</keyword>
<gene>
    <name evidence="2" type="ORF">DY048_03980</name>
</gene>
<reference evidence="2 3" key="1">
    <citation type="submission" date="2018-08" db="EMBL/GenBank/DDBJ databases">
        <title>Comparative genomics of wild bee and flower associated Lactobacillus reveals potential adaptation to the bee host.</title>
        <authorList>
            <person name="Vuong H.Q."/>
            <person name="Mcfrederick Q.S."/>
        </authorList>
    </citation>
    <scope>NUCLEOTIDE SEQUENCE [LARGE SCALE GENOMIC DNA]</scope>
    <source>
        <strain evidence="2 3">HV_04</strain>
    </source>
</reference>
<feature type="transmembrane region" description="Helical" evidence="1">
    <location>
        <begin position="347"/>
        <end position="363"/>
    </location>
</feature>
<evidence type="ECO:0008006" key="4">
    <source>
        <dbReference type="Google" id="ProtNLM"/>
    </source>
</evidence>
<feature type="transmembrane region" description="Helical" evidence="1">
    <location>
        <begin position="309"/>
        <end position="327"/>
    </location>
</feature>
<accession>A0ABY2YSF1</accession>
<keyword evidence="1" id="KW-1133">Transmembrane helix</keyword>
<feature type="transmembrane region" description="Helical" evidence="1">
    <location>
        <begin position="563"/>
        <end position="583"/>
    </location>
</feature>
<feature type="transmembrane region" description="Helical" evidence="1">
    <location>
        <begin position="272"/>
        <end position="297"/>
    </location>
</feature>
<proteinExistence type="predicted"/>